<sequence>MSHLPTDIFQLVFGHLDAHDVRNLRQVSREFYELSNLRSIWEALLRRHVILQNIPIPRLNGKSVESLTARELEEALHRALKLRRNWTKESPRVERRVNLDAIIPHHRNVSLHFLPDGKLVSLSMSRNRVFILQCWDLCPSEPICLATRQFDRCGGLAINKSSGTLSDGIVAILNPHLEILCLDLHATDPTNGFRNLATIQDVTSGIHFFSGSSILTKDTHGRLYFWGINNSQNRVQLQNPDLNQLTALLDVIVTQEFVLALRATTLELYALPSSLQSNAILHPAFIHSWPWRVDNATMTMRQRPPRRSSERTTKDVYIVMRFGSYFPWAINLLHHYEIHANPLFLKDSPISALNLPYEFPPFLRETIGSPVRLHATSDLAIGPYGSAIWTDSHTEDYFDHADHGQRLAGRFSPYVVANGEDNEEIELSDSVATASATSVYAYQEEDSWVRIAFDETEGRIVLGRGDGVITILEYI</sequence>
<dbReference type="PROSITE" id="PS50181">
    <property type="entry name" value="FBOX"/>
    <property type="match status" value="1"/>
</dbReference>
<dbReference type="AlphaFoldDB" id="A0A9P5NMJ8"/>
<accession>A0A9P5NMJ8</accession>
<keyword evidence="3" id="KW-1185">Reference proteome</keyword>
<evidence type="ECO:0000313" key="2">
    <source>
        <dbReference type="EMBL" id="KAF8902364.1"/>
    </source>
</evidence>
<gene>
    <name evidence="2" type="ORF">CPB84DRAFT_1678892</name>
</gene>
<dbReference type="CDD" id="cd09917">
    <property type="entry name" value="F-box_SF"/>
    <property type="match status" value="1"/>
</dbReference>
<dbReference type="InterPro" id="IPR011044">
    <property type="entry name" value="Quino_amine_DH_bsu"/>
</dbReference>
<evidence type="ECO:0000313" key="3">
    <source>
        <dbReference type="Proteomes" id="UP000724874"/>
    </source>
</evidence>
<dbReference type="InterPro" id="IPR036047">
    <property type="entry name" value="F-box-like_dom_sf"/>
</dbReference>
<dbReference type="SUPFAM" id="SSF50969">
    <property type="entry name" value="YVTN repeat-like/Quinoprotein amine dehydrogenase"/>
    <property type="match status" value="1"/>
</dbReference>
<proteinExistence type="predicted"/>
<organism evidence="2 3">
    <name type="scientific">Gymnopilus junonius</name>
    <name type="common">Spectacular rustgill mushroom</name>
    <name type="synonym">Gymnopilus spectabilis subsp. junonius</name>
    <dbReference type="NCBI Taxonomy" id="109634"/>
    <lineage>
        <taxon>Eukaryota</taxon>
        <taxon>Fungi</taxon>
        <taxon>Dikarya</taxon>
        <taxon>Basidiomycota</taxon>
        <taxon>Agaricomycotina</taxon>
        <taxon>Agaricomycetes</taxon>
        <taxon>Agaricomycetidae</taxon>
        <taxon>Agaricales</taxon>
        <taxon>Agaricineae</taxon>
        <taxon>Hymenogastraceae</taxon>
        <taxon>Gymnopilus</taxon>
    </lineage>
</organism>
<dbReference type="InterPro" id="IPR001810">
    <property type="entry name" value="F-box_dom"/>
</dbReference>
<dbReference type="Proteomes" id="UP000724874">
    <property type="component" value="Unassembled WGS sequence"/>
</dbReference>
<reference evidence="2" key="1">
    <citation type="submission" date="2020-11" db="EMBL/GenBank/DDBJ databases">
        <authorList>
            <consortium name="DOE Joint Genome Institute"/>
            <person name="Ahrendt S."/>
            <person name="Riley R."/>
            <person name="Andreopoulos W."/>
            <person name="LaButti K."/>
            <person name="Pangilinan J."/>
            <person name="Ruiz-duenas F.J."/>
            <person name="Barrasa J.M."/>
            <person name="Sanchez-Garcia M."/>
            <person name="Camarero S."/>
            <person name="Miyauchi S."/>
            <person name="Serrano A."/>
            <person name="Linde D."/>
            <person name="Babiker R."/>
            <person name="Drula E."/>
            <person name="Ayuso-Fernandez I."/>
            <person name="Pacheco R."/>
            <person name="Padilla G."/>
            <person name="Ferreira P."/>
            <person name="Barriuso J."/>
            <person name="Kellner H."/>
            <person name="Castanera R."/>
            <person name="Alfaro M."/>
            <person name="Ramirez L."/>
            <person name="Pisabarro A.G."/>
            <person name="Kuo A."/>
            <person name="Tritt A."/>
            <person name="Lipzen A."/>
            <person name="He G."/>
            <person name="Yan M."/>
            <person name="Ng V."/>
            <person name="Cullen D."/>
            <person name="Martin F."/>
            <person name="Rosso M.-N."/>
            <person name="Henrissat B."/>
            <person name="Hibbett D."/>
            <person name="Martinez A.T."/>
            <person name="Grigoriev I.V."/>
        </authorList>
    </citation>
    <scope>NUCLEOTIDE SEQUENCE</scope>
    <source>
        <strain evidence="2">AH 44721</strain>
    </source>
</reference>
<evidence type="ECO:0000259" key="1">
    <source>
        <dbReference type="PROSITE" id="PS50181"/>
    </source>
</evidence>
<feature type="domain" description="F-box" evidence="1">
    <location>
        <begin position="1"/>
        <end position="44"/>
    </location>
</feature>
<comment type="caution">
    <text evidence="2">The sequence shown here is derived from an EMBL/GenBank/DDBJ whole genome shotgun (WGS) entry which is preliminary data.</text>
</comment>
<dbReference type="SMART" id="SM00256">
    <property type="entry name" value="FBOX"/>
    <property type="match status" value="1"/>
</dbReference>
<dbReference type="EMBL" id="JADNYJ010000036">
    <property type="protein sequence ID" value="KAF8902364.1"/>
    <property type="molecule type" value="Genomic_DNA"/>
</dbReference>
<dbReference type="SUPFAM" id="SSF81383">
    <property type="entry name" value="F-box domain"/>
    <property type="match status" value="1"/>
</dbReference>
<dbReference type="Pfam" id="PF12937">
    <property type="entry name" value="F-box-like"/>
    <property type="match status" value="1"/>
</dbReference>
<name>A0A9P5NMJ8_GYMJU</name>
<dbReference type="Gene3D" id="1.20.1280.50">
    <property type="match status" value="1"/>
</dbReference>
<protein>
    <recommendedName>
        <fullName evidence="1">F-box domain-containing protein</fullName>
    </recommendedName>
</protein>
<dbReference type="OrthoDB" id="3193353at2759"/>